<feature type="compositionally biased region" description="Pro residues" evidence="1">
    <location>
        <begin position="312"/>
        <end position="326"/>
    </location>
</feature>
<dbReference type="HOGENOM" id="CLU_006512_0_0_1"/>
<feature type="compositionally biased region" description="Pro residues" evidence="1">
    <location>
        <begin position="170"/>
        <end position="179"/>
    </location>
</feature>
<feature type="compositionally biased region" description="Polar residues" evidence="1">
    <location>
        <begin position="67"/>
        <end position="87"/>
    </location>
</feature>
<feature type="compositionally biased region" description="Low complexity" evidence="1">
    <location>
        <begin position="519"/>
        <end position="533"/>
    </location>
</feature>
<feature type="region of interest" description="Disordered" evidence="1">
    <location>
        <begin position="783"/>
        <end position="836"/>
    </location>
</feature>
<feature type="compositionally biased region" description="Polar residues" evidence="1">
    <location>
        <begin position="336"/>
        <end position="350"/>
    </location>
</feature>
<feature type="compositionally biased region" description="Low complexity" evidence="1">
    <location>
        <begin position="749"/>
        <end position="769"/>
    </location>
</feature>
<evidence type="ECO:0000313" key="3">
    <source>
        <dbReference type="Proteomes" id="UP000030752"/>
    </source>
</evidence>
<feature type="compositionally biased region" description="Low complexity" evidence="1">
    <location>
        <begin position="25"/>
        <end position="37"/>
    </location>
</feature>
<keyword evidence="3" id="KW-1185">Reference proteome</keyword>
<protein>
    <submittedName>
        <fullName evidence="2">Uncharacterized protein</fullName>
    </submittedName>
</protein>
<feature type="compositionally biased region" description="Low complexity" evidence="1">
    <location>
        <begin position="495"/>
        <end position="507"/>
    </location>
</feature>
<feature type="compositionally biased region" description="Low complexity" evidence="1">
    <location>
        <begin position="672"/>
        <end position="700"/>
    </location>
</feature>
<feature type="compositionally biased region" description="Polar residues" evidence="1">
    <location>
        <begin position="210"/>
        <end position="230"/>
    </location>
</feature>
<feature type="region of interest" description="Disordered" evidence="1">
    <location>
        <begin position="1237"/>
        <end position="1263"/>
    </location>
</feature>
<feature type="compositionally biased region" description="Polar residues" evidence="1">
    <location>
        <begin position="127"/>
        <end position="138"/>
    </location>
</feature>
<accession>W2RQ82</accession>
<feature type="region of interest" description="Disordered" evidence="1">
    <location>
        <begin position="371"/>
        <end position="392"/>
    </location>
</feature>
<feature type="region of interest" description="Disordered" evidence="1">
    <location>
        <begin position="1"/>
        <end position="350"/>
    </location>
</feature>
<feature type="compositionally biased region" description="Polar residues" evidence="1">
    <location>
        <begin position="286"/>
        <end position="297"/>
    </location>
</feature>
<gene>
    <name evidence="2" type="ORF">HMPREF1541_06500</name>
</gene>
<feature type="region of interest" description="Disordered" evidence="1">
    <location>
        <begin position="471"/>
        <end position="547"/>
    </location>
</feature>
<dbReference type="OrthoDB" id="1883964at2759"/>
<dbReference type="eggNOG" id="ENOG502S215">
    <property type="taxonomic scope" value="Eukaryota"/>
</dbReference>
<feature type="compositionally biased region" description="Pro residues" evidence="1">
    <location>
        <begin position="1"/>
        <end position="11"/>
    </location>
</feature>
<name>W2RQ82_CYPE1</name>
<feature type="compositionally biased region" description="Low complexity" evidence="1">
    <location>
        <begin position="139"/>
        <end position="159"/>
    </location>
</feature>
<feature type="region of interest" description="Disordered" evidence="1">
    <location>
        <begin position="578"/>
        <end position="641"/>
    </location>
</feature>
<dbReference type="VEuPathDB" id="FungiDB:HMPREF1541_06500"/>
<dbReference type="Proteomes" id="UP000030752">
    <property type="component" value="Unassembled WGS sequence"/>
</dbReference>
<evidence type="ECO:0000313" key="2">
    <source>
        <dbReference type="EMBL" id="ETN38465.1"/>
    </source>
</evidence>
<feature type="compositionally biased region" description="Basic and acidic residues" evidence="1">
    <location>
        <begin position="733"/>
        <end position="748"/>
    </location>
</feature>
<dbReference type="GeneID" id="19973839"/>
<reference evidence="2 3" key="1">
    <citation type="submission" date="2013-03" db="EMBL/GenBank/DDBJ databases">
        <title>The Genome Sequence of Phialophora europaea CBS 101466.</title>
        <authorList>
            <consortium name="The Broad Institute Genomics Platform"/>
            <person name="Cuomo C."/>
            <person name="de Hoog S."/>
            <person name="Gorbushina A."/>
            <person name="Walker B."/>
            <person name="Young S.K."/>
            <person name="Zeng Q."/>
            <person name="Gargeya S."/>
            <person name="Fitzgerald M."/>
            <person name="Haas B."/>
            <person name="Abouelleil A."/>
            <person name="Allen A.W."/>
            <person name="Alvarado L."/>
            <person name="Arachchi H.M."/>
            <person name="Berlin A.M."/>
            <person name="Chapman S.B."/>
            <person name="Gainer-Dewar J."/>
            <person name="Goldberg J."/>
            <person name="Griggs A."/>
            <person name="Gujja S."/>
            <person name="Hansen M."/>
            <person name="Howarth C."/>
            <person name="Imamovic A."/>
            <person name="Ireland A."/>
            <person name="Larimer J."/>
            <person name="McCowan C."/>
            <person name="Murphy C."/>
            <person name="Pearson M."/>
            <person name="Poon T.W."/>
            <person name="Priest M."/>
            <person name="Roberts A."/>
            <person name="Saif S."/>
            <person name="Shea T."/>
            <person name="Sisk P."/>
            <person name="Sykes S."/>
            <person name="Wortman J."/>
            <person name="Nusbaum C."/>
            <person name="Birren B."/>
        </authorList>
    </citation>
    <scope>NUCLEOTIDE SEQUENCE [LARGE SCALE GENOMIC DNA]</scope>
    <source>
        <strain evidence="2 3">CBS 101466</strain>
    </source>
</reference>
<feature type="region of interest" description="Disordered" evidence="1">
    <location>
        <begin position="653"/>
        <end position="769"/>
    </location>
</feature>
<sequence>MSGYVPPPWQAPPRRTGGWNDPRFSQAPQHQPQYQYQQPPPPPQTSAQSPISPINPQAFAYHPPDPNQSAGVGSAPGYTNTYDTSTWGVKYNQTQTQPQQWQVAEERPPALPPRPGSAAPNPRPQSAAPTDQWQQNYGTQPSAPSSSQTHQQQPSWSTSYNQQEPYGHAIPPPPPPKPPVYEAQTQQQYQQANLPHEQYSHRPMTHHYDPSNQTNYSQQQYGLHASTSGPLQDAAPVSPIEPDQHKWHQGPGVMQAPATPGESQFHSTALGSYGGPSDWEHFGDGSTVSPTLTSPSQAHAVPVSIAPTIANSPPPMRPTTASPPPIADYNQPPQPTQQDSGSSSVPSTSIRRTDTIDGLINAWNAPLNVGPKTIREDAQRPQSSGSNQEVPRERVIEVVKEVEKVVDPYQDLEPEFRASLKRYAEMLRKEAAADTDEEKFAAFEAFIKKELRLRAMLYGMDSPLQLIKTHEKSTPPVPASVPVEKPPNVEPPAAPVLAPAAPVPAEVNQEQRPDNSVRPATPTTTEKPPTNMPDKGVSSRENPPAGAVTSYVPTVGSMAAMLKDSPVKDESFVMVSADDGEEYSPGGRPRMKKGPEEAYSPGGRPIVKPSNAPNTAKKAVPELSIPTKPPPQPAATSPGANAPMVLEDYIMPGLPSPGANAPMLVEPPTPNPASASANAPTVVENSMSSNASKRSSTTSNKKFEPQRPAYTPFRYSPAVQGPSLPADQSYSSLRKEGEDSGRLLRHDSASGSTTTVSGALGPAAALQPGKRMQDEAFIGLIRQQSKAVRKSPQKPSAIPPPIPQLRLGTPARATTPAANASRTTTPIASLRPGTPAVPNDLQGAVVALRATVPHTVPDSYGLSTHKEVNTIKAKTESIVDQFAFIHQTVVDWDKGNRVVRKQLDEERSHRQADSEARIDDMFNDNEIGYADIGDLEAEFKLSEAKLKYDEDKDELDSFTRDVHGVISSKLQQELSELNAQYTLTIDLLDLKSTPASQCLIKDGDNAEMGIVMNLALSIFNKIELRCQKLTEADVERERRRKRLELTVLYTNGDTQGVKALEAEFAVAEKMQVLYEARARDTRANKLMDAFDRATVRGLGDNQTYVDDMLPKVRRLREMVFRDTFHTQELLYGPDGVRETLAAAQKAIDFVLADSQKLLTLSNVADKLLNDADYSVSVAEARVSNADRATYQKLGEEKEKEDNKIAEDTNSRMSAIGKGPEEAIELIREVVARIGDDPEHQDRIKRALEAAKERNKDGVAEDGS</sequence>
<feature type="compositionally biased region" description="Polar residues" evidence="1">
    <location>
        <begin position="261"/>
        <end position="270"/>
    </location>
</feature>
<feature type="compositionally biased region" description="Low complexity" evidence="1">
    <location>
        <begin position="809"/>
        <end position="826"/>
    </location>
</feature>
<organism evidence="2 3">
    <name type="scientific">Cyphellophora europaea (strain CBS 101466)</name>
    <name type="common">Phialophora europaea</name>
    <dbReference type="NCBI Taxonomy" id="1220924"/>
    <lineage>
        <taxon>Eukaryota</taxon>
        <taxon>Fungi</taxon>
        <taxon>Dikarya</taxon>
        <taxon>Ascomycota</taxon>
        <taxon>Pezizomycotina</taxon>
        <taxon>Eurotiomycetes</taxon>
        <taxon>Chaetothyriomycetidae</taxon>
        <taxon>Chaetothyriales</taxon>
        <taxon>Cyphellophoraceae</taxon>
        <taxon>Cyphellophora</taxon>
    </lineage>
</organism>
<dbReference type="STRING" id="1220924.W2RQ82"/>
<evidence type="ECO:0000256" key="1">
    <source>
        <dbReference type="SAM" id="MobiDB-lite"/>
    </source>
</evidence>
<dbReference type="EMBL" id="KB822722">
    <property type="protein sequence ID" value="ETN38465.1"/>
    <property type="molecule type" value="Genomic_DNA"/>
</dbReference>
<dbReference type="AlphaFoldDB" id="W2RQ82"/>
<dbReference type="InParanoid" id="W2RQ82"/>
<dbReference type="RefSeq" id="XP_008719054.1">
    <property type="nucleotide sequence ID" value="XM_008720832.1"/>
</dbReference>
<feature type="compositionally biased region" description="Low complexity" evidence="1">
    <location>
        <begin position="93"/>
        <end position="102"/>
    </location>
</feature>
<proteinExistence type="predicted"/>
<feature type="compositionally biased region" description="Low complexity" evidence="1">
    <location>
        <begin position="45"/>
        <end position="54"/>
    </location>
</feature>
<feature type="compositionally biased region" description="Pro residues" evidence="1">
    <location>
        <begin position="475"/>
        <end position="494"/>
    </location>
</feature>